<evidence type="ECO:0000313" key="7">
    <source>
        <dbReference type="Proteomes" id="UP001152877"/>
    </source>
</evidence>
<protein>
    <submittedName>
        <fullName evidence="6">DNA recombination protein RmuC</fullName>
    </submittedName>
</protein>
<keyword evidence="3 5" id="KW-0175">Coiled coil</keyword>
<dbReference type="AlphaFoldDB" id="A0A9X4RS51"/>
<accession>A0A9X4RS51</accession>
<dbReference type="InterPro" id="IPR003798">
    <property type="entry name" value="DNA_recombination_RmuC"/>
</dbReference>
<dbReference type="PANTHER" id="PTHR30563">
    <property type="entry name" value="DNA RECOMBINATION PROTEIN RMUC"/>
    <property type="match status" value="1"/>
</dbReference>
<sequence>MDIVVLILLILVLVALVFLYGKWQSLALLLQDQAEDTADNLSDQLSYQLENATLKQQQAIHQEVERLRTELYQQLTDIRQELNKSHLETRDATDRRLQAIQESNEKRLEEMRQTVEEKLEKTLQTRLQASFETVSKQLESVNRGLGEMQTVARDVGSLNKVLSGTKTRGIMGELQLGQIIEDILTPSQYEREFATVSGSNERVEYAVKLPGRTEGDYIYLPIDSKFPLADYYRLEDAYESGDKDQIDLHRKNLLAAIKRFAKDIQSKYLNPPETTNFGVLFLPTEGLYSEVVRNPIFFDELRRQENIVVAGPTTLSALLNSLSVGFKTLNIQRSADDISKVLGNVKLEFGKFSDLLVKAQKQLNQASSNIDKLLTTRTNAIERSLRTIDLYEDDQTKGLLGLSPLDEEDNEN</sequence>
<proteinExistence type="inferred from homology"/>
<name>A0A9X4RS51_STRSU</name>
<reference evidence="6" key="1">
    <citation type="submission" date="2022-07" db="EMBL/GenBank/DDBJ databases">
        <title>Whole Genome Sequencing of Streptococcus suis.</title>
        <authorList>
            <person name="Dai X."/>
            <person name="Huang J."/>
            <person name="Wang L."/>
        </authorList>
    </citation>
    <scope>NUCLEOTIDE SEQUENCE</scope>
    <source>
        <strain evidence="6">HDJ11</strain>
    </source>
</reference>
<dbReference type="PANTHER" id="PTHR30563:SF0">
    <property type="entry name" value="DNA RECOMBINATION PROTEIN RMUC"/>
    <property type="match status" value="1"/>
</dbReference>
<comment type="caution">
    <text evidence="6">The sequence shown here is derived from an EMBL/GenBank/DDBJ whole genome shotgun (WGS) entry which is preliminary data.</text>
</comment>
<comment type="function">
    <text evidence="1">Involved in DNA recombination.</text>
</comment>
<evidence type="ECO:0000256" key="3">
    <source>
        <dbReference type="ARBA" id="ARBA00023054"/>
    </source>
</evidence>
<dbReference type="EMBL" id="JANFMI010000054">
    <property type="protein sequence ID" value="MDG4517368.1"/>
    <property type="molecule type" value="Genomic_DNA"/>
</dbReference>
<feature type="coiled-coil region" evidence="5">
    <location>
        <begin position="61"/>
        <end position="125"/>
    </location>
</feature>
<evidence type="ECO:0000256" key="1">
    <source>
        <dbReference type="ARBA" id="ARBA00003416"/>
    </source>
</evidence>
<dbReference type="RefSeq" id="WP_277948551.1">
    <property type="nucleotide sequence ID" value="NZ_JANFMI010000054.1"/>
</dbReference>
<dbReference type="GO" id="GO:0006310">
    <property type="term" value="P:DNA recombination"/>
    <property type="evidence" value="ECO:0007669"/>
    <property type="project" value="UniProtKB-KW"/>
</dbReference>
<gene>
    <name evidence="6" type="primary">rmuC</name>
    <name evidence="6" type="ORF">NOL11_10425</name>
</gene>
<evidence type="ECO:0000256" key="2">
    <source>
        <dbReference type="ARBA" id="ARBA00009840"/>
    </source>
</evidence>
<comment type="similarity">
    <text evidence="2">Belongs to the RmuC family.</text>
</comment>
<dbReference type="Proteomes" id="UP001152877">
    <property type="component" value="Unassembled WGS sequence"/>
</dbReference>
<evidence type="ECO:0000256" key="5">
    <source>
        <dbReference type="SAM" id="Coils"/>
    </source>
</evidence>
<dbReference type="Gene3D" id="1.20.120.20">
    <property type="entry name" value="Apolipoprotein"/>
    <property type="match status" value="1"/>
</dbReference>
<dbReference type="Pfam" id="PF02646">
    <property type="entry name" value="RmuC"/>
    <property type="match status" value="1"/>
</dbReference>
<evidence type="ECO:0000313" key="6">
    <source>
        <dbReference type="EMBL" id="MDG4517368.1"/>
    </source>
</evidence>
<organism evidence="6 7">
    <name type="scientific">Streptococcus suis</name>
    <dbReference type="NCBI Taxonomy" id="1307"/>
    <lineage>
        <taxon>Bacteria</taxon>
        <taxon>Bacillati</taxon>
        <taxon>Bacillota</taxon>
        <taxon>Bacilli</taxon>
        <taxon>Lactobacillales</taxon>
        <taxon>Streptococcaceae</taxon>
        <taxon>Streptococcus</taxon>
    </lineage>
</organism>
<keyword evidence="4" id="KW-0233">DNA recombination</keyword>
<evidence type="ECO:0000256" key="4">
    <source>
        <dbReference type="ARBA" id="ARBA00023172"/>
    </source>
</evidence>